<evidence type="ECO:0000256" key="2">
    <source>
        <dbReference type="ARBA" id="ARBA00006042"/>
    </source>
</evidence>
<dbReference type="PROSITE" id="PS50004">
    <property type="entry name" value="C2"/>
    <property type="match status" value="1"/>
</dbReference>
<feature type="coiled-coil region" evidence="7">
    <location>
        <begin position="894"/>
        <end position="946"/>
    </location>
</feature>
<comment type="subcellular location">
    <subcellularLocation>
        <location evidence="1">Cell projection</location>
        <location evidence="1">Cilium</location>
    </subcellularLocation>
</comment>
<dbReference type="PANTHER" id="PTHR14240">
    <property type="entry name" value="RETINITIS PIGMENTOSA GTPASE REGULATOR-INTERACTING PROTEIN"/>
    <property type="match status" value="1"/>
</dbReference>
<dbReference type="EMBL" id="BEGY01000072">
    <property type="protein sequence ID" value="GAX81903.1"/>
    <property type="molecule type" value="Genomic_DNA"/>
</dbReference>
<dbReference type="SMART" id="SM00239">
    <property type="entry name" value="C2"/>
    <property type="match status" value="2"/>
</dbReference>
<dbReference type="GO" id="GO:1905515">
    <property type="term" value="P:non-motile cilium assembly"/>
    <property type="evidence" value="ECO:0007669"/>
    <property type="project" value="TreeGrafter"/>
</dbReference>
<evidence type="ECO:0000256" key="1">
    <source>
        <dbReference type="ARBA" id="ARBA00004138"/>
    </source>
</evidence>
<dbReference type="PROSITE" id="PS00018">
    <property type="entry name" value="EF_HAND_1"/>
    <property type="match status" value="2"/>
</dbReference>
<dbReference type="InterPro" id="IPR031139">
    <property type="entry name" value="RPGRIP1_fam"/>
</dbReference>
<feature type="coiled-coil region" evidence="7">
    <location>
        <begin position="227"/>
        <end position="254"/>
    </location>
</feature>
<evidence type="ECO:0000256" key="8">
    <source>
        <dbReference type="SAM" id="MobiDB-lite"/>
    </source>
</evidence>
<dbReference type="Gene3D" id="1.10.238.10">
    <property type="entry name" value="EF-hand"/>
    <property type="match status" value="2"/>
</dbReference>
<evidence type="ECO:0000256" key="6">
    <source>
        <dbReference type="ARBA" id="ARBA00023273"/>
    </source>
</evidence>
<reference evidence="11 12" key="1">
    <citation type="submission" date="2017-08" db="EMBL/GenBank/DDBJ databases">
        <title>Acidophilic green algal genome provides insights into adaptation to an acidic environment.</title>
        <authorList>
            <person name="Hirooka S."/>
            <person name="Hirose Y."/>
            <person name="Kanesaki Y."/>
            <person name="Higuchi S."/>
            <person name="Fujiwara T."/>
            <person name="Onuma R."/>
            <person name="Era A."/>
            <person name="Ohbayashi R."/>
            <person name="Uzuka A."/>
            <person name="Nozaki H."/>
            <person name="Yoshikawa H."/>
            <person name="Miyagishima S.Y."/>
        </authorList>
    </citation>
    <scope>NUCLEOTIDE SEQUENCE [LARGE SCALE GENOMIC DNA]</scope>
    <source>
        <strain evidence="11 12">NIES-2499</strain>
    </source>
</reference>
<evidence type="ECO:0000259" key="10">
    <source>
        <dbReference type="PROSITE" id="PS50222"/>
    </source>
</evidence>
<dbReference type="PANTHER" id="PTHR14240:SF1">
    <property type="entry name" value="PROTEIN FANTOM-RELATED"/>
    <property type="match status" value="1"/>
</dbReference>
<evidence type="ECO:0000313" key="11">
    <source>
        <dbReference type="EMBL" id="GAX81903.1"/>
    </source>
</evidence>
<feature type="region of interest" description="Disordered" evidence="8">
    <location>
        <begin position="1423"/>
        <end position="1442"/>
    </location>
</feature>
<dbReference type="Pfam" id="PF13499">
    <property type="entry name" value="EF-hand_7"/>
    <property type="match status" value="1"/>
</dbReference>
<feature type="coiled-coil region" evidence="7">
    <location>
        <begin position="64"/>
        <end position="145"/>
    </location>
</feature>
<feature type="domain" description="EF-hand" evidence="10">
    <location>
        <begin position="335"/>
        <end position="370"/>
    </location>
</feature>
<feature type="domain" description="EF-hand" evidence="10">
    <location>
        <begin position="371"/>
        <end position="406"/>
    </location>
</feature>
<feature type="coiled-coil region" evidence="7">
    <location>
        <begin position="582"/>
        <end position="633"/>
    </location>
</feature>
<dbReference type="SUPFAM" id="SSF47473">
    <property type="entry name" value="EF-hand"/>
    <property type="match status" value="1"/>
</dbReference>
<dbReference type="SMART" id="SM00054">
    <property type="entry name" value="EFh"/>
    <property type="match status" value="3"/>
</dbReference>
<evidence type="ECO:0000256" key="3">
    <source>
        <dbReference type="ARBA" id="ARBA00022837"/>
    </source>
</evidence>
<dbReference type="STRING" id="1157962.A0A250XFR9"/>
<keyword evidence="4 7" id="KW-0175">Coiled coil</keyword>
<feature type="region of interest" description="Disordered" evidence="8">
    <location>
        <begin position="1336"/>
        <end position="1355"/>
    </location>
</feature>
<feature type="compositionally biased region" description="Low complexity" evidence="8">
    <location>
        <begin position="1654"/>
        <end position="1681"/>
    </location>
</feature>
<dbReference type="Proteomes" id="UP000232323">
    <property type="component" value="Unassembled WGS sequence"/>
</dbReference>
<dbReference type="GO" id="GO:0005856">
    <property type="term" value="C:cytoskeleton"/>
    <property type="evidence" value="ECO:0007669"/>
    <property type="project" value="UniProtKB-ARBA"/>
</dbReference>
<dbReference type="InterPro" id="IPR011992">
    <property type="entry name" value="EF-hand-dom_pair"/>
</dbReference>
<dbReference type="InterPro" id="IPR002048">
    <property type="entry name" value="EF_hand_dom"/>
</dbReference>
<protein>
    <recommendedName>
        <fullName evidence="13">C2 domain-containing protein</fullName>
    </recommendedName>
</protein>
<feature type="compositionally biased region" description="Gly residues" evidence="8">
    <location>
        <begin position="1345"/>
        <end position="1354"/>
    </location>
</feature>
<feature type="compositionally biased region" description="Low complexity" evidence="8">
    <location>
        <begin position="1538"/>
        <end position="1552"/>
    </location>
</feature>
<dbReference type="Gene3D" id="2.60.40.150">
    <property type="entry name" value="C2 domain"/>
    <property type="match status" value="2"/>
</dbReference>
<evidence type="ECO:0000256" key="5">
    <source>
        <dbReference type="ARBA" id="ARBA00023069"/>
    </source>
</evidence>
<feature type="coiled-coil region" evidence="7">
    <location>
        <begin position="706"/>
        <end position="836"/>
    </location>
</feature>
<dbReference type="InterPro" id="IPR021656">
    <property type="entry name" value="C2-C2_1"/>
</dbReference>
<dbReference type="InterPro" id="IPR035892">
    <property type="entry name" value="C2_domain_sf"/>
</dbReference>
<dbReference type="CDD" id="cd00030">
    <property type="entry name" value="C2"/>
    <property type="match status" value="1"/>
</dbReference>
<dbReference type="OrthoDB" id="26525at2759"/>
<dbReference type="InterPro" id="IPR000008">
    <property type="entry name" value="C2_dom"/>
</dbReference>
<feature type="domain" description="C2" evidence="9">
    <location>
        <begin position="1142"/>
        <end position="1270"/>
    </location>
</feature>
<evidence type="ECO:0000256" key="7">
    <source>
        <dbReference type="SAM" id="Coils"/>
    </source>
</evidence>
<dbReference type="PROSITE" id="PS50222">
    <property type="entry name" value="EF_HAND_2"/>
    <property type="match status" value="3"/>
</dbReference>
<feature type="region of interest" description="Disordered" evidence="8">
    <location>
        <begin position="1533"/>
        <end position="1553"/>
    </location>
</feature>
<accession>A0A250XFR9</accession>
<comment type="caution">
    <text evidence="11">The sequence shown here is derived from an EMBL/GenBank/DDBJ whole genome shotgun (WGS) entry which is preliminary data.</text>
</comment>
<gene>
    <name evidence="11" type="ORF">CEUSTIGMA_g9331.t1</name>
</gene>
<keyword evidence="6" id="KW-0966">Cell projection</keyword>
<proteinExistence type="inferred from homology"/>
<keyword evidence="5" id="KW-0969">Cilium</keyword>
<feature type="region of interest" description="Disordered" evidence="8">
    <location>
        <begin position="1380"/>
        <end position="1417"/>
    </location>
</feature>
<feature type="domain" description="EF-hand" evidence="10">
    <location>
        <begin position="431"/>
        <end position="466"/>
    </location>
</feature>
<dbReference type="InterPro" id="IPR018247">
    <property type="entry name" value="EF_Hand_1_Ca_BS"/>
</dbReference>
<sequence>MGTKPRLSNFTDVKPDRAPTLDADGDSVISFASGPVAHKQLVKYAWGPNDRVNHETFHRMVGEYREAKRRELDLELKAKQLAAQLARTEEAAKRALVQTDATAKGGAAQKLLDAERSIQKLRDENADLRNKLSREKKKVADTKTAHDDMKRRLDTALRDSRMLAKKVGDVERKNAMLTHKPEDEFWGEEAGRRFAVQQEELVSLREDNSRMKQHMETLGLQGGGADTSHLESQLQELTALVKFYEKKISTLAEQQIISPQDSVPGGPSSDDWILEEHVHKDEVYLLDRKTGKLFTNPGEGAWPRAVGVRTGSEVKLGSLSKMERFLDTLDHYMQRQGERLREVFNEYDLDNSGFLDRRELARLIQKLMPDAQPRDVEELRTMLDQDGDGQITYEELLGTIKEATEARMASKVGKSIQVNETLERTRKLLKANKKVVREAFQELDSDHDGCLYHMEVVRLVKRFMPDMYQKEIRYLLAKLQEWDVTGEGKCGVDEIYQVVMERCAVDEIYPLVMERCGVDEINPLALELVKIYRVGQGMGGLARQSSPVRTLSPSRTFTNGSLAAAAAMTTAMRQSGGLGLKEGFMRERVAQLEAELKTASQREHLLESEAQQVNELRRDLSAYKSRVEDLEKDFMRMDVLNKLGEAEGSGDDRLKKAWETASMFKKRYMEHKAELDSIKVTYARMQAQLDETHRLLNEEHKRRFRLEDDSTRLNMELQRIKDLEARLNQERAQRVKLETEYLSLQNRAFNAPGQQLVEVRQLTEEVFALRRARAIAEKKEVEVRTELGLVREQLDGMDLEHYRAWQRENQDLKNRLLQLELELQAALDKLEVYRRTQEPAVSDVLLGANNHVSVFTDRRPDADKNEEELRIELGQLRDVWRIDKDELNKLHKVLELEEAKCMEAKAALEDAHREMDRLRREYQDQIRGLQRELENRDERIRRLEVQLRGAYLGVNNAMRANGVRDSLLTGDPDDMSEIGEMQNILELHISDANVFEEALGQDPSVFFSVDFYLHETQATQVVASNKPAFNTVIQYVVEQEPFLVEHLDTHVLELELNKARGWDFDLIGVARVPLRQVLQDVDIGAALGHNLSWHHADVFGADGRRIGRVRYGFRFRKPLDSLIKQYKEWSRSKRPSEPYIQDPAFIAVELAAVQPKHASHIKVVVAGCKNLVPARQHGGPKCRPYVHYRFPGHRDLHTTRALHGLNPEFKDETTWLIARTPELETDLKKREMQFMVFDDSAGDDSERSVIGIAFVPLNDLARGMPVEGTFNLVNPLTRQKAGQIVLGLGWHNPLRLPGELPPADPALGDMLMRGPSEVPINTRSSRVTAESDVSLRGYMNPQQGPGKGGGGFGLGAEVATEAERGRGQYGLAGHHQGVPLDEFGVPLRPSGGLQRPIPTLQPGAGSGHSFGFEAEVAPHQGGGLGMIGELGNRGQLSSDTGLSTRGYAETAYRQPDVGVGRDEGFGLAAEGASGSRLQGIGGAGGIPLGESVESGFGLSSDIGQGGSIRFVGASGRGLGGAEASRGYGLAADSGMPGATSSRQATASAAAAAPRREVARGFGLGAENTIMRQQRPQGGPAATGAGLGLAADTAPSREQYRDIRGSGAVKEDFGLGADLSGGGGVQRPAGPLGESVEEGGLGFGGSGWDEQNAEGPLPGGLTPPRGSMLLPGRRGSGAAAGAQHPGVPHNGMSGGSGSMRYGGLQESMSPLRASGGSLHYYY</sequence>
<dbReference type="CDD" id="cd00051">
    <property type="entry name" value="EFh"/>
    <property type="match status" value="1"/>
</dbReference>
<evidence type="ECO:0000313" key="12">
    <source>
        <dbReference type="Proteomes" id="UP000232323"/>
    </source>
</evidence>
<name>A0A250XFR9_9CHLO</name>
<dbReference type="SUPFAM" id="SSF49562">
    <property type="entry name" value="C2 domain (Calcium/lipid-binding domain, CaLB)"/>
    <property type="match status" value="2"/>
</dbReference>
<dbReference type="Pfam" id="PF11618">
    <property type="entry name" value="C2-C2_1"/>
    <property type="match status" value="1"/>
</dbReference>
<evidence type="ECO:0000256" key="4">
    <source>
        <dbReference type="ARBA" id="ARBA00023054"/>
    </source>
</evidence>
<evidence type="ECO:0000259" key="9">
    <source>
        <dbReference type="PROSITE" id="PS50004"/>
    </source>
</evidence>
<dbReference type="GO" id="GO:0035869">
    <property type="term" value="C:ciliary transition zone"/>
    <property type="evidence" value="ECO:0007669"/>
    <property type="project" value="TreeGrafter"/>
</dbReference>
<organism evidence="11 12">
    <name type="scientific">Chlamydomonas eustigma</name>
    <dbReference type="NCBI Taxonomy" id="1157962"/>
    <lineage>
        <taxon>Eukaryota</taxon>
        <taxon>Viridiplantae</taxon>
        <taxon>Chlorophyta</taxon>
        <taxon>core chlorophytes</taxon>
        <taxon>Chlorophyceae</taxon>
        <taxon>CS clade</taxon>
        <taxon>Chlamydomonadales</taxon>
        <taxon>Chlamydomonadaceae</taxon>
        <taxon>Chlamydomonas</taxon>
    </lineage>
</organism>
<evidence type="ECO:0008006" key="13">
    <source>
        <dbReference type="Google" id="ProtNLM"/>
    </source>
</evidence>
<keyword evidence="3" id="KW-0106">Calcium</keyword>
<dbReference type="GO" id="GO:0005509">
    <property type="term" value="F:calcium ion binding"/>
    <property type="evidence" value="ECO:0007669"/>
    <property type="project" value="InterPro"/>
</dbReference>
<feature type="region of interest" description="Disordered" evidence="8">
    <location>
        <begin position="1640"/>
        <end position="1692"/>
    </location>
</feature>
<comment type="similarity">
    <text evidence="2">Belongs to the RPGRIP1 family.</text>
</comment>
<keyword evidence="12" id="KW-1185">Reference proteome</keyword>